<dbReference type="PANTHER" id="PTHR24094">
    <property type="entry name" value="SECRETED PROTEIN"/>
    <property type="match status" value="1"/>
</dbReference>
<accession>A0A7W7RYM1</accession>
<evidence type="ECO:0000259" key="2">
    <source>
        <dbReference type="Pfam" id="PF07510"/>
    </source>
</evidence>
<name>A0A7W7RYM1_9ACTN</name>
<dbReference type="Pfam" id="PF07510">
    <property type="entry name" value="GmrSD_C"/>
    <property type="match status" value="1"/>
</dbReference>
<dbReference type="Proteomes" id="UP000534286">
    <property type="component" value="Unassembled WGS sequence"/>
</dbReference>
<dbReference type="InterPro" id="IPR011089">
    <property type="entry name" value="GmrSD_C"/>
</dbReference>
<sequence length="227" mass="24427">MRGGMARSALVRGAVVTTIAFTMAGCGLAGQGTGDQTAGTGQSSASALKDLKKLEVKGRAPMTGFDRDEFGPAWADVDHNGCDTRNDVLKRDLKDETFKPGTHDCIVLTGVLDDPYSGKTIKFERGQKTSMAVQIDHVVALADAWQKGAQRLPESRRRELANDPLNLLATDGPLNGQKGAGDAATWLPPRRAYRCAYVSRQIEVKVKYDLWVTSAEKDAMQAVLGSC</sequence>
<proteinExistence type="predicted"/>
<evidence type="ECO:0000313" key="3">
    <source>
        <dbReference type="EMBL" id="MBB4940674.1"/>
    </source>
</evidence>
<dbReference type="EMBL" id="JACHJU010000002">
    <property type="protein sequence ID" value="MBB4940674.1"/>
    <property type="molecule type" value="Genomic_DNA"/>
</dbReference>
<protein>
    <recommendedName>
        <fullName evidence="2">GmrSD restriction endonucleases C-terminal domain-containing protein</fullName>
    </recommendedName>
</protein>
<keyword evidence="1" id="KW-0732">Signal</keyword>
<gene>
    <name evidence="3" type="ORF">FHR32_005051</name>
</gene>
<evidence type="ECO:0000313" key="4">
    <source>
        <dbReference type="Proteomes" id="UP000534286"/>
    </source>
</evidence>
<keyword evidence="4" id="KW-1185">Reference proteome</keyword>
<feature type="signal peptide" evidence="1">
    <location>
        <begin position="1"/>
        <end position="24"/>
    </location>
</feature>
<feature type="chain" id="PRO_5039566201" description="GmrSD restriction endonucleases C-terminal domain-containing protein" evidence="1">
    <location>
        <begin position="25"/>
        <end position="227"/>
    </location>
</feature>
<dbReference type="AlphaFoldDB" id="A0A7W7RYM1"/>
<feature type="domain" description="GmrSD restriction endonucleases C-terminal" evidence="2">
    <location>
        <begin position="83"/>
        <end position="222"/>
    </location>
</feature>
<dbReference type="PANTHER" id="PTHR24094:SF15">
    <property type="entry name" value="AMP-DEPENDENT SYNTHETASE_LIGASE DOMAIN-CONTAINING PROTEIN-RELATED"/>
    <property type="match status" value="1"/>
</dbReference>
<evidence type="ECO:0000256" key="1">
    <source>
        <dbReference type="SAM" id="SignalP"/>
    </source>
</evidence>
<comment type="caution">
    <text evidence="3">The sequence shown here is derived from an EMBL/GenBank/DDBJ whole genome shotgun (WGS) entry which is preliminary data.</text>
</comment>
<dbReference type="PROSITE" id="PS51257">
    <property type="entry name" value="PROKAR_LIPOPROTEIN"/>
    <property type="match status" value="1"/>
</dbReference>
<reference evidence="3 4" key="1">
    <citation type="submission" date="2020-08" db="EMBL/GenBank/DDBJ databases">
        <title>Sequencing the genomes of 1000 actinobacteria strains.</title>
        <authorList>
            <person name="Klenk H.-P."/>
        </authorList>
    </citation>
    <scope>NUCLEOTIDE SEQUENCE [LARGE SCALE GENOMIC DNA]</scope>
    <source>
        <strain evidence="3 4">DSM 43023</strain>
    </source>
</reference>
<dbReference type="RefSeq" id="WP_312882684.1">
    <property type="nucleotide sequence ID" value="NZ_BAABEK010000005.1"/>
</dbReference>
<organism evidence="3 4">
    <name type="scientific">Streptosporangium album</name>
    <dbReference type="NCBI Taxonomy" id="47479"/>
    <lineage>
        <taxon>Bacteria</taxon>
        <taxon>Bacillati</taxon>
        <taxon>Actinomycetota</taxon>
        <taxon>Actinomycetes</taxon>
        <taxon>Streptosporangiales</taxon>
        <taxon>Streptosporangiaceae</taxon>
        <taxon>Streptosporangium</taxon>
    </lineage>
</organism>